<dbReference type="InterPro" id="IPR000008">
    <property type="entry name" value="C2_dom"/>
</dbReference>
<dbReference type="Proteomes" id="UP000015453">
    <property type="component" value="Unassembled WGS sequence"/>
</dbReference>
<feature type="non-terminal residue" evidence="2">
    <location>
        <position position="1"/>
    </location>
</feature>
<evidence type="ECO:0000313" key="3">
    <source>
        <dbReference type="Proteomes" id="UP000015453"/>
    </source>
</evidence>
<dbReference type="PANTHER" id="PTHR32246:SF173">
    <property type="entry name" value="C2 DOMAIN-CONTAINING PROTEIN"/>
    <property type="match status" value="1"/>
</dbReference>
<dbReference type="CDD" id="cd04051">
    <property type="entry name" value="C2_SRC2_like"/>
    <property type="match status" value="1"/>
</dbReference>
<proteinExistence type="predicted"/>
<dbReference type="InterPro" id="IPR035892">
    <property type="entry name" value="C2_domain_sf"/>
</dbReference>
<dbReference type="Pfam" id="PF00168">
    <property type="entry name" value="C2"/>
    <property type="match status" value="1"/>
</dbReference>
<keyword evidence="3" id="KW-1185">Reference proteome</keyword>
<gene>
    <name evidence="2" type="ORF">M569_16995</name>
</gene>
<dbReference type="SMART" id="SM00239">
    <property type="entry name" value="C2"/>
    <property type="match status" value="1"/>
</dbReference>
<feature type="domain" description="C2" evidence="1">
    <location>
        <begin position="1"/>
        <end position="109"/>
    </location>
</feature>
<evidence type="ECO:0000313" key="2">
    <source>
        <dbReference type="EMBL" id="EPS57822.1"/>
    </source>
</evidence>
<dbReference type="Gene3D" id="2.60.40.150">
    <property type="entry name" value="C2 domain"/>
    <property type="match status" value="1"/>
</dbReference>
<dbReference type="InterPro" id="IPR044750">
    <property type="entry name" value="C2_SRC2/BAP"/>
</dbReference>
<dbReference type="SUPFAM" id="SSF49562">
    <property type="entry name" value="C2 domain (Calcium/lipid-binding domain, CaLB)"/>
    <property type="match status" value="1"/>
</dbReference>
<reference evidence="2 3" key="1">
    <citation type="journal article" date="2013" name="BMC Genomics">
        <title>The miniature genome of a carnivorous plant Genlisea aurea contains a low number of genes and short non-coding sequences.</title>
        <authorList>
            <person name="Leushkin E.V."/>
            <person name="Sutormin R.A."/>
            <person name="Nabieva E.R."/>
            <person name="Penin A.A."/>
            <person name="Kondrashov A.S."/>
            <person name="Logacheva M.D."/>
        </authorList>
    </citation>
    <scope>NUCLEOTIDE SEQUENCE [LARGE SCALE GENOMIC DNA]</scope>
</reference>
<accession>S8DEK0</accession>
<dbReference type="PROSITE" id="PS50004">
    <property type="entry name" value="C2"/>
    <property type="match status" value="1"/>
</dbReference>
<sequence>ILEITLQYAKDLNKVNLLTKMDVYAEVFIVGGGNTTNLKVKTPADHRGDDSPTWDFPMNFRIDEREMKYSRLALVFKLVCKRALGDKVVGETQVPIKELLETQEKGTAADGRVFVSYQVRKPDGKPKGQISFSYKF</sequence>
<dbReference type="AlphaFoldDB" id="S8DEK0"/>
<dbReference type="OrthoDB" id="270970at2759"/>
<evidence type="ECO:0000259" key="1">
    <source>
        <dbReference type="PROSITE" id="PS50004"/>
    </source>
</evidence>
<organism evidence="2 3">
    <name type="scientific">Genlisea aurea</name>
    <dbReference type="NCBI Taxonomy" id="192259"/>
    <lineage>
        <taxon>Eukaryota</taxon>
        <taxon>Viridiplantae</taxon>
        <taxon>Streptophyta</taxon>
        <taxon>Embryophyta</taxon>
        <taxon>Tracheophyta</taxon>
        <taxon>Spermatophyta</taxon>
        <taxon>Magnoliopsida</taxon>
        <taxon>eudicotyledons</taxon>
        <taxon>Gunneridae</taxon>
        <taxon>Pentapetalae</taxon>
        <taxon>asterids</taxon>
        <taxon>lamiids</taxon>
        <taxon>Lamiales</taxon>
        <taxon>Lentibulariaceae</taxon>
        <taxon>Genlisea</taxon>
    </lineage>
</organism>
<dbReference type="PANTHER" id="PTHR32246">
    <property type="entry name" value="INGRESSION PROTEIN FIC1"/>
    <property type="match status" value="1"/>
</dbReference>
<comment type="caution">
    <text evidence="2">The sequence shown here is derived from an EMBL/GenBank/DDBJ whole genome shotgun (WGS) entry which is preliminary data.</text>
</comment>
<dbReference type="EMBL" id="AUSU01009802">
    <property type="protein sequence ID" value="EPS57822.1"/>
    <property type="molecule type" value="Genomic_DNA"/>
</dbReference>
<name>S8DEK0_9LAMI</name>
<protein>
    <recommendedName>
        <fullName evidence="1">C2 domain-containing protein</fullName>
    </recommendedName>
</protein>
<feature type="non-terminal residue" evidence="2">
    <location>
        <position position="136"/>
    </location>
</feature>
<dbReference type="GO" id="GO:0006952">
    <property type="term" value="P:defense response"/>
    <property type="evidence" value="ECO:0007669"/>
    <property type="project" value="InterPro"/>
</dbReference>